<name>Q485S7_COLP3</name>
<keyword evidence="1" id="KW-0732">Signal</keyword>
<feature type="chain" id="PRO_5004234192" description="DUF3604 domain-containing protein" evidence="1">
    <location>
        <begin position="25"/>
        <end position="636"/>
    </location>
</feature>
<accession>Q485S7</accession>
<gene>
    <name evidence="2" type="ordered locus">CPS_1445</name>
</gene>
<protein>
    <recommendedName>
        <fullName evidence="4">DUF3604 domain-containing protein</fullName>
    </recommendedName>
</protein>
<proteinExistence type="predicted"/>
<dbReference type="InterPro" id="IPR022028">
    <property type="entry name" value="DUF3604"/>
</dbReference>
<dbReference type="Proteomes" id="UP000000547">
    <property type="component" value="Chromosome"/>
</dbReference>
<dbReference type="HOGENOM" id="CLU_022758_0_0_6"/>
<evidence type="ECO:0008006" key="4">
    <source>
        <dbReference type="Google" id="ProtNLM"/>
    </source>
</evidence>
<sequence length="636" mass="70400">MLNNKIVTAVSLACVLAAGQSALASQTTEADKKYSPRANNTQPNNVYWGDSHLHTGLSLDAGLFGNTVSIDDAYRLARGEQINSAKGIPVKLARPLDWLIVTDHSDLMGIATDIQNGTDNILAIPKAKEWHEGFKKGGKAAGEAAFDLIGNFAQMTLPKQLVKEYSPGSAVFNRIWKTIVNAAEEHNEPGLFTAFIGFEWTSVPKGFNLHRNVILRDNADLALKVEPLTTQPPLGSTDPLALYQWLEDYEKNTGGRAFAFSHNGNLSNGWMFPTEGTYAGGTVDKNYVKLRAKWEPHYEITQIKGDGEAHPYLSPEDEFADYETWDVGNLDISQKKQPEMLKGEYAREALKQGLLLEKKLGYNPYKFGFGGATDSHTSLATADEDNFFGKSTSVEPSKDRINHPFVSSDLGAFEGYKLVSSGYTGIWAHENTRGALFDAMERKETYGTTGPRMTVRFFGGWDYNKQDLQANDPAKVGYAKGVPMGGDLVKQKSNKAPSFMVYAMRDPKSAYLDRIQVIKGWLDKSGKLHERVYDVAVSDGRNIDSSGRTKKAVGNTVDLNTATWTNSIGDAQLSTVWTDPDFDKNESAFYYTRVIEIPTPRWVLYDKVRLGAVLPKEAELVGQERAYSSPIWYSAK</sequence>
<reference evidence="2" key="1">
    <citation type="journal article" date="2005" name="Proc. Natl. Acad. Sci. U.S.A.">
        <title>The psychrophilic lifestyle as revealed by the genome sequence of Colwellia psychrerythraea 34H through genomic and proteomic analyses.</title>
        <authorList>
            <person name="Methe B.A."/>
            <person name="Nelson K.E."/>
            <person name="Deming J.W."/>
            <person name="Momen B."/>
            <person name="Melamud E."/>
            <person name="Zhang X."/>
            <person name="Moult J."/>
            <person name="Madupu R."/>
            <person name="Nelson W.C."/>
            <person name="Dodson R.J."/>
            <person name="Brinkac L.M."/>
            <person name="Daugherty S.C."/>
            <person name="Durkin A.S."/>
            <person name="DeBoy R.T."/>
            <person name="Kolonay J.F."/>
            <person name="Sullivan S.A."/>
            <person name="Zhou L."/>
            <person name="Davidsen T.M."/>
            <person name="Wu M."/>
            <person name="Huston A.L."/>
            <person name="Lewis M."/>
            <person name="Weaver B."/>
            <person name="Weidman J.F."/>
            <person name="Khouri H."/>
            <person name="Utterback T.R."/>
            <person name="Feldblyum T.V."/>
            <person name="Fraser C.M."/>
        </authorList>
    </citation>
    <scope>NUCLEOTIDE SEQUENCE [LARGE SCALE GENOMIC DNA]</scope>
    <source>
        <strain evidence="2">34H</strain>
    </source>
</reference>
<dbReference type="EMBL" id="CP000083">
    <property type="protein sequence ID" value="AAZ28674.1"/>
    <property type="molecule type" value="Genomic_DNA"/>
</dbReference>
<dbReference type="Pfam" id="PF12228">
    <property type="entry name" value="DUF3604"/>
    <property type="match status" value="1"/>
</dbReference>
<dbReference type="STRING" id="167879.CPS_1445"/>
<evidence type="ECO:0000256" key="1">
    <source>
        <dbReference type="SAM" id="SignalP"/>
    </source>
</evidence>
<dbReference type="KEGG" id="cps:CPS_1445"/>
<dbReference type="AlphaFoldDB" id="Q485S7"/>
<organism evidence="2 3">
    <name type="scientific">Colwellia psychrerythraea (strain 34H / ATCC BAA-681)</name>
    <name type="common">Vibrio psychroerythus</name>
    <dbReference type="NCBI Taxonomy" id="167879"/>
    <lineage>
        <taxon>Bacteria</taxon>
        <taxon>Pseudomonadati</taxon>
        <taxon>Pseudomonadota</taxon>
        <taxon>Gammaproteobacteria</taxon>
        <taxon>Alteromonadales</taxon>
        <taxon>Colwelliaceae</taxon>
        <taxon>Colwellia</taxon>
    </lineage>
</organism>
<evidence type="ECO:0000313" key="2">
    <source>
        <dbReference type="EMBL" id="AAZ28674.1"/>
    </source>
</evidence>
<dbReference type="RefSeq" id="WP_011042282.1">
    <property type="nucleotide sequence ID" value="NC_003910.7"/>
</dbReference>
<evidence type="ECO:0000313" key="3">
    <source>
        <dbReference type="Proteomes" id="UP000000547"/>
    </source>
</evidence>
<feature type="signal peptide" evidence="1">
    <location>
        <begin position="1"/>
        <end position="24"/>
    </location>
</feature>